<name>A0A6A5YRD7_9PLEO</name>
<evidence type="ECO:0000313" key="2">
    <source>
        <dbReference type="Proteomes" id="UP000799770"/>
    </source>
</evidence>
<dbReference type="PANTHER" id="PTHR36847">
    <property type="entry name" value="AMIDOLIGASE ENZYME"/>
    <property type="match status" value="1"/>
</dbReference>
<reference evidence="1" key="1">
    <citation type="journal article" date="2020" name="Stud. Mycol.">
        <title>101 Dothideomycetes genomes: a test case for predicting lifestyles and emergence of pathogens.</title>
        <authorList>
            <person name="Haridas S."/>
            <person name="Albert R."/>
            <person name="Binder M."/>
            <person name="Bloem J."/>
            <person name="Labutti K."/>
            <person name="Salamov A."/>
            <person name="Andreopoulos B."/>
            <person name="Baker S."/>
            <person name="Barry K."/>
            <person name="Bills G."/>
            <person name="Bluhm B."/>
            <person name="Cannon C."/>
            <person name="Castanera R."/>
            <person name="Culley D."/>
            <person name="Daum C."/>
            <person name="Ezra D."/>
            <person name="Gonzalez J."/>
            <person name="Henrissat B."/>
            <person name="Kuo A."/>
            <person name="Liang C."/>
            <person name="Lipzen A."/>
            <person name="Lutzoni F."/>
            <person name="Magnuson J."/>
            <person name="Mondo S."/>
            <person name="Nolan M."/>
            <person name="Ohm R."/>
            <person name="Pangilinan J."/>
            <person name="Park H.-J."/>
            <person name="Ramirez L."/>
            <person name="Alfaro M."/>
            <person name="Sun H."/>
            <person name="Tritt A."/>
            <person name="Yoshinaga Y."/>
            <person name="Zwiers L.-H."/>
            <person name="Turgeon B."/>
            <person name="Goodwin S."/>
            <person name="Spatafora J."/>
            <person name="Crous P."/>
            <person name="Grigoriev I."/>
        </authorList>
    </citation>
    <scope>NUCLEOTIDE SEQUENCE</scope>
    <source>
        <strain evidence="1">CBS 627.86</strain>
    </source>
</reference>
<dbReference type="Pfam" id="PF12224">
    <property type="entry name" value="Amidoligase_2"/>
    <property type="match status" value="1"/>
</dbReference>
<sequence length="273" mass="31254">MEPALTTVGVELELFVNFRDIANRSGEINNWDNIGDYDRNKHVRNWIAEGLRNRDLKAYVQDEPVGGNFPGWGLGLDFSVTFEKKKEKEVDMEKFYGIEIRSPILPVSIYHTEISKFYNSLTSICDIMIDAECSTHVHIRRGKEWSLDELISISRGIIRDEDEVFKHFPPQRQASDYAKRNRQNCTEPKEVEELLTEINRCSTMAEGRAKLAHLISPSKDFAWNLDNAKDAGKGYGTVEFRLPPGSSDAEGCTKWVSCVIKFVDRWTNQVSID</sequence>
<dbReference type="EMBL" id="ML977341">
    <property type="protein sequence ID" value="KAF2109590.1"/>
    <property type="molecule type" value="Genomic_DNA"/>
</dbReference>
<protein>
    <submittedName>
        <fullName evidence="1">Putative amidoligase</fullName>
    </submittedName>
</protein>
<dbReference type="InterPro" id="IPR022025">
    <property type="entry name" value="Amidoligase_2"/>
</dbReference>
<keyword evidence="2" id="KW-1185">Reference proteome</keyword>
<gene>
    <name evidence="1" type="ORF">BDV96DRAFT_604488</name>
</gene>
<dbReference type="OrthoDB" id="5291055at2759"/>
<dbReference type="GO" id="GO:0016874">
    <property type="term" value="F:ligase activity"/>
    <property type="evidence" value="ECO:0007669"/>
    <property type="project" value="UniProtKB-KW"/>
</dbReference>
<evidence type="ECO:0000313" key="1">
    <source>
        <dbReference type="EMBL" id="KAF2109590.1"/>
    </source>
</evidence>
<dbReference type="PANTHER" id="PTHR36847:SF1">
    <property type="entry name" value="AMIDOLIGASE ENZYME"/>
    <property type="match status" value="1"/>
</dbReference>
<accession>A0A6A5YRD7</accession>
<dbReference type="AlphaFoldDB" id="A0A6A5YRD7"/>
<dbReference type="Proteomes" id="UP000799770">
    <property type="component" value="Unassembled WGS sequence"/>
</dbReference>
<organism evidence="1 2">
    <name type="scientific">Lophiotrema nucula</name>
    <dbReference type="NCBI Taxonomy" id="690887"/>
    <lineage>
        <taxon>Eukaryota</taxon>
        <taxon>Fungi</taxon>
        <taxon>Dikarya</taxon>
        <taxon>Ascomycota</taxon>
        <taxon>Pezizomycotina</taxon>
        <taxon>Dothideomycetes</taxon>
        <taxon>Pleosporomycetidae</taxon>
        <taxon>Pleosporales</taxon>
        <taxon>Lophiotremataceae</taxon>
        <taxon>Lophiotrema</taxon>
    </lineage>
</organism>
<keyword evidence="1" id="KW-0436">Ligase</keyword>
<proteinExistence type="predicted"/>